<comment type="caution">
    <text evidence="1">The sequence shown here is derived from an EMBL/GenBank/DDBJ whole genome shotgun (WGS) entry which is preliminary data.</text>
</comment>
<dbReference type="RefSeq" id="WP_146516826.1">
    <property type="nucleotide sequence ID" value="NZ_SJPI01000003.1"/>
</dbReference>
<sequence>MCQTIHVTDIRDEAFEILEEQQNESGHLVSIADAELCERLWELDTADLDDFTDSGEACLVLPWEAS</sequence>
<reference evidence="1 2" key="1">
    <citation type="submission" date="2019-02" db="EMBL/GenBank/DDBJ databases">
        <title>Deep-cultivation of Planctomycetes and their phenomic and genomic characterization uncovers novel biology.</title>
        <authorList>
            <person name="Wiegand S."/>
            <person name="Jogler M."/>
            <person name="Boedeker C."/>
            <person name="Pinto D."/>
            <person name="Vollmers J."/>
            <person name="Rivas-Marin E."/>
            <person name="Kohn T."/>
            <person name="Peeters S.H."/>
            <person name="Heuer A."/>
            <person name="Rast P."/>
            <person name="Oberbeckmann S."/>
            <person name="Bunk B."/>
            <person name="Jeske O."/>
            <person name="Meyerdierks A."/>
            <person name="Storesund J.E."/>
            <person name="Kallscheuer N."/>
            <person name="Luecker S."/>
            <person name="Lage O.M."/>
            <person name="Pohl T."/>
            <person name="Merkel B.J."/>
            <person name="Hornburger P."/>
            <person name="Mueller R.-W."/>
            <person name="Bruemmer F."/>
            <person name="Labrenz M."/>
            <person name="Spormann A.M."/>
            <person name="Op Den Camp H."/>
            <person name="Overmann J."/>
            <person name="Amann R."/>
            <person name="Jetten M.S.M."/>
            <person name="Mascher T."/>
            <person name="Medema M.H."/>
            <person name="Devos D.P."/>
            <person name="Kaster A.-K."/>
            <person name="Ovreas L."/>
            <person name="Rohde M."/>
            <person name="Galperin M.Y."/>
            <person name="Jogler C."/>
        </authorList>
    </citation>
    <scope>NUCLEOTIDE SEQUENCE [LARGE SCALE GENOMIC DNA]</scope>
    <source>
        <strain evidence="1 2">Pla22</strain>
    </source>
</reference>
<dbReference type="AlphaFoldDB" id="A0A5C5WGQ3"/>
<evidence type="ECO:0000313" key="1">
    <source>
        <dbReference type="EMBL" id="TWT49289.1"/>
    </source>
</evidence>
<dbReference type="Proteomes" id="UP000316598">
    <property type="component" value="Unassembled WGS sequence"/>
</dbReference>
<gene>
    <name evidence="1" type="ORF">Pla22_44830</name>
</gene>
<dbReference type="EMBL" id="SJPI01000003">
    <property type="protein sequence ID" value="TWT49289.1"/>
    <property type="molecule type" value="Genomic_DNA"/>
</dbReference>
<proteinExistence type="predicted"/>
<keyword evidence="2" id="KW-1185">Reference proteome</keyword>
<organism evidence="1 2">
    <name type="scientific">Rubripirellula amarantea</name>
    <dbReference type="NCBI Taxonomy" id="2527999"/>
    <lineage>
        <taxon>Bacteria</taxon>
        <taxon>Pseudomonadati</taxon>
        <taxon>Planctomycetota</taxon>
        <taxon>Planctomycetia</taxon>
        <taxon>Pirellulales</taxon>
        <taxon>Pirellulaceae</taxon>
        <taxon>Rubripirellula</taxon>
    </lineage>
</organism>
<accession>A0A5C5WGQ3</accession>
<evidence type="ECO:0000313" key="2">
    <source>
        <dbReference type="Proteomes" id="UP000316598"/>
    </source>
</evidence>
<protein>
    <submittedName>
        <fullName evidence="1">Uncharacterized protein</fullName>
    </submittedName>
</protein>
<name>A0A5C5WGQ3_9BACT</name>